<accession>A0ABU5P2Z1</accession>
<protein>
    <recommendedName>
        <fullName evidence="4">Lipoprotein</fullName>
    </recommendedName>
</protein>
<feature type="region of interest" description="Disordered" evidence="1">
    <location>
        <begin position="35"/>
        <end position="65"/>
    </location>
</feature>
<keyword evidence="3" id="KW-1185">Reference proteome</keyword>
<evidence type="ECO:0008006" key="4">
    <source>
        <dbReference type="Google" id="ProtNLM"/>
    </source>
</evidence>
<feature type="compositionally biased region" description="Basic and acidic residues" evidence="1">
    <location>
        <begin position="50"/>
        <end position="65"/>
    </location>
</feature>
<reference evidence="2 3" key="1">
    <citation type="submission" date="2023-12" db="EMBL/GenBank/DDBJ databases">
        <title>Marinobacter qingdaonensis sp. nov., isolated from the intertidal sediment of Qingdao, PR China.</title>
        <authorList>
            <person name="Li Y."/>
        </authorList>
    </citation>
    <scope>NUCLEOTIDE SEQUENCE [LARGE SCALE GENOMIC DNA]</scope>
    <source>
        <strain evidence="2 3">ASW11-75</strain>
    </source>
</reference>
<dbReference type="PROSITE" id="PS51257">
    <property type="entry name" value="PROKAR_LIPOPROTEIN"/>
    <property type="match status" value="1"/>
</dbReference>
<name>A0ABU5P2Z1_9GAMM</name>
<organism evidence="2 3">
    <name type="scientific">Marinobacter qingdaonensis</name>
    <dbReference type="NCBI Taxonomy" id="3108486"/>
    <lineage>
        <taxon>Bacteria</taxon>
        <taxon>Pseudomonadati</taxon>
        <taxon>Pseudomonadota</taxon>
        <taxon>Gammaproteobacteria</taxon>
        <taxon>Pseudomonadales</taxon>
        <taxon>Marinobacteraceae</taxon>
        <taxon>Marinobacter</taxon>
    </lineage>
</organism>
<comment type="caution">
    <text evidence="2">The sequence shown here is derived from an EMBL/GenBank/DDBJ whole genome shotgun (WGS) entry which is preliminary data.</text>
</comment>
<dbReference type="EMBL" id="JAYDCJ010000003">
    <property type="protein sequence ID" value="MEA1082446.1"/>
    <property type="molecule type" value="Genomic_DNA"/>
</dbReference>
<sequence length="65" mass="7178">MGVKKLSVMIVAAMALAGCQDRVIWNDNGKLNGATEGREVWDSNGQMQSGERKIWENKDGEKVVK</sequence>
<gene>
    <name evidence="2" type="ORF">U5822_17390</name>
</gene>
<proteinExistence type="predicted"/>
<evidence type="ECO:0000313" key="3">
    <source>
        <dbReference type="Proteomes" id="UP001305746"/>
    </source>
</evidence>
<dbReference type="RefSeq" id="WP_322856863.1">
    <property type="nucleotide sequence ID" value="NZ_JAYDCJ010000003.1"/>
</dbReference>
<evidence type="ECO:0000313" key="2">
    <source>
        <dbReference type="EMBL" id="MEA1082446.1"/>
    </source>
</evidence>
<evidence type="ECO:0000256" key="1">
    <source>
        <dbReference type="SAM" id="MobiDB-lite"/>
    </source>
</evidence>
<dbReference type="Proteomes" id="UP001305746">
    <property type="component" value="Unassembled WGS sequence"/>
</dbReference>